<evidence type="ECO:0000313" key="3">
    <source>
        <dbReference type="Proteomes" id="UP000273500"/>
    </source>
</evidence>
<comment type="caution">
    <text evidence="2">The sequence shown here is derived from an EMBL/GenBank/DDBJ whole genome shotgun (WGS) entry which is preliminary data.</text>
</comment>
<protein>
    <submittedName>
        <fullName evidence="2">DUF5004 domain-containing protein</fullName>
    </submittedName>
</protein>
<proteinExistence type="predicted"/>
<feature type="chain" id="PRO_5018624207" evidence="1">
    <location>
        <begin position="39"/>
        <end position="186"/>
    </location>
</feature>
<dbReference type="AlphaFoldDB" id="A0A3R9MJS6"/>
<dbReference type="EMBL" id="RWIT01000020">
    <property type="protein sequence ID" value="RSK43928.1"/>
    <property type="molecule type" value="Genomic_DNA"/>
</dbReference>
<dbReference type="OrthoDB" id="879641at2"/>
<accession>A0A3R9MJS6</accession>
<dbReference type="Proteomes" id="UP000273500">
    <property type="component" value="Unassembled WGS sequence"/>
</dbReference>
<gene>
    <name evidence="2" type="ORF">EI291_20865</name>
</gene>
<evidence type="ECO:0000256" key="1">
    <source>
        <dbReference type="SAM" id="SignalP"/>
    </source>
</evidence>
<keyword evidence="1" id="KW-0732">Signal</keyword>
<evidence type="ECO:0000313" key="2">
    <source>
        <dbReference type="EMBL" id="RSK43928.1"/>
    </source>
</evidence>
<dbReference type="Pfam" id="PF16395">
    <property type="entry name" value="DUF5004"/>
    <property type="match status" value="1"/>
</dbReference>
<sequence>MPKLYYAEKRVVAHSPKTLFMKKLPVFLSLLASTLVFASCEKEIEEIKDPAQEVAAAAETVQSKPELLAAGPWHLTSLTLTTAAQGAAATPAVDILPRMKAAQRDNLHTFKTDGGYVLDEAALKAYAEAPQQVTGSWKLAGDSLTVSQPNVTRHFFVEELTTTTLRVKLTQKGDQGATTYTSVFSR</sequence>
<dbReference type="InterPro" id="IPR032168">
    <property type="entry name" value="DUF5004"/>
</dbReference>
<feature type="signal peptide" evidence="1">
    <location>
        <begin position="1"/>
        <end position="38"/>
    </location>
</feature>
<keyword evidence="3" id="KW-1185">Reference proteome</keyword>
<name>A0A3R9MJS6_9BACT</name>
<reference evidence="2 3" key="1">
    <citation type="submission" date="2018-12" db="EMBL/GenBank/DDBJ databases">
        <authorList>
            <person name="Feng G."/>
            <person name="Zhu H."/>
        </authorList>
    </citation>
    <scope>NUCLEOTIDE SEQUENCE [LARGE SCALE GENOMIC DNA]</scope>
    <source>
        <strain evidence="2 3">KCTC 12533</strain>
    </source>
</reference>
<organism evidence="2 3">
    <name type="scientific">Hymenobacter rigui</name>
    <dbReference type="NCBI Taxonomy" id="334424"/>
    <lineage>
        <taxon>Bacteria</taxon>
        <taxon>Pseudomonadati</taxon>
        <taxon>Bacteroidota</taxon>
        <taxon>Cytophagia</taxon>
        <taxon>Cytophagales</taxon>
        <taxon>Hymenobacteraceae</taxon>
        <taxon>Hymenobacter</taxon>
    </lineage>
</organism>